<feature type="region of interest" description="Disordered" evidence="4">
    <location>
        <begin position="1"/>
        <end position="21"/>
    </location>
</feature>
<name>A0ABY9D815_VITVI</name>
<dbReference type="Pfam" id="PF00046">
    <property type="entry name" value="Homeodomain"/>
    <property type="match status" value="1"/>
</dbReference>
<dbReference type="EMBL" id="CP126661">
    <property type="protein sequence ID" value="WKA02942.1"/>
    <property type="molecule type" value="Genomic_DNA"/>
</dbReference>
<keyword evidence="2 3" id="KW-0238">DNA-binding</keyword>
<keyword evidence="2 3" id="KW-0371">Homeobox</keyword>
<keyword evidence="2 3" id="KW-0539">Nucleus</keyword>
<reference evidence="6 7" key="1">
    <citation type="journal article" date="2023" name="Hortic Res">
        <title>The complete reference genome for grapevine (Vitis vinifera L.) genetics and breeding.</title>
        <authorList>
            <person name="Shi X."/>
            <person name="Cao S."/>
            <person name="Wang X."/>
            <person name="Huang S."/>
            <person name="Wang Y."/>
            <person name="Liu Z."/>
            <person name="Liu W."/>
            <person name="Leng X."/>
            <person name="Peng Y."/>
            <person name="Wang N."/>
            <person name="Wang Y."/>
            <person name="Ma Z."/>
            <person name="Xu X."/>
            <person name="Zhang F."/>
            <person name="Xue H."/>
            <person name="Zhong H."/>
            <person name="Wang Y."/>
            <person name="Zhang K."/>
            <person name="Velt A."/>
            <person name="Avia K."/>
            <person name="Holtgrawe D."/>
            <person name="Grimplet J."/>
            <person name="Matus J.T."/>
            <person name="Ware D."/>
            <person name="Wu X."/>
            <person name="Wang H."/>
            <person name="Liu C."/>
            <person name="Fang Y."/>
            <person name="Rustenholz C."/>
            <person name="Cheng Z."/>
            <person name="Xiao H."/>
            <person name="Zhou Y."/>
        </authorList>
    </citation>
    <scope>NUCLEOTIDE SEQUENCE [LARGE SCALE GENOMIC DNA]</scope>
    <source>
        <strain evidence="7">cv. Pinot noir / PN40024</strain>
        <tissue evidence="6">Leaf</tissue>
    </source>
</reference>
<dbReference type="Proteomes" id="UP001227230">
    <property type="component" value="Chromosome 14"/>
</dbReference>
<comment type="subcellular location">
    <subcellularLocation>
        <location evidence="1 2 3">Nucleus</location>
    </subcellularLocation>
</comment>
<keyword evidence="7" id="KW-1185">Reference proteome</keyword>
<evidence type="ECO:0000256" key="3">
    <source>
        <dbReference type="RuleBase" id="RU000682"/>
    </source>
</evidence>
<dbReference type="CDD" id="cd00086">
    <property type="entry name" value="homeodomain"/>
    <property type="match status" value="1"/>
</dbReference>
<dbReference type="PANTHER" id="PTHR45654">
    <property type="entry name" value="HOMEOBOX-LEUCINE ZIPPER PROTEIN MERISTEM L1"/>
    <property type="match status" value="1"/>
</dbReference>
<dbReference type="Gene3D" id="1.10.10.60">
    <property type="entry name" value="Homeodomain-like"/>
    <property type="match status" value="1"/>
</dbReference>
<evidence type="ECO:0000256" key="2">
    <source>
        <dbReference type="PROSITE-ProRule" id="PRU00108"/>
    </source>
</evidence>
<evidence type="ECO:0000256" key="1">
    <source>
        <dbReference type="ARBA" id="ARBA00004123"/>
    </source>
</evidence>
<evidence type="ECO:0000313" key="7">
    <source>
        <dbReference type="Proteomes" id="UP001227230"/>
    </source>
</evidence>
<accession>A0ABY9D815</accession>
<feature type="domain" description="Homeobox" evidence="5">
    <location>
        <begin position="15"/>
        <end position="75"/>
    </location>
</feature>
<dbReference type="InterPro" id="IPR042160">
    <property type="entry name" value="HD-Zip_IV"/>
</dbReference>
<dbReference type="InterPro" id="IPR001356">
    <property type="entry name" value="HD"/>
</dbReference>
<dbReference type="PANTHER" id="PTHR45654:SF5">
    <property type="entry name" value="HOMEOBOX-LEUCINE ZIPPER PROTEIN ANTHOCYANINLESS 2-RELATED"/>
    <property type="match status" value="1"/>
</dbReference>
<dbReference type="SUPFAM" id="SSF46689">
    <property type="entry name" value="Homeodomain-like"/>
    <property type="match status" value="1"/>
</dbReference>
<protein>
    <recommendedName>
        <fullName evidence="5">Homeobox domain-containing protein</fullName>
    </recommendedName>
</protein>
<evidence type="ECO:0000313" key="6">
    <source>
        <dbReference type="EMBL" id="WKA02942.1"/>
    </source>
</evidence>
<organism evidence="6 7">
    <name type="scientific">Vitis vinifera</name>
    <name type="common">Grape</name>
    <dbReference type="NCBI Taxonomy" id="29760"/>
    <lineage>
        <taxon>Eukaryota</taxon>
        <taxon>Viridiplantae</taxon>
        <taxon>Streptophyta</taxon>
        <taxon>Embryophyta</taxon>
        <taxon>Tracheophyta</taxon>
        <taxon>Spermatophyta</taxon>
        <taxon>Magnoliopsida</taxon>
        <taxon>eudicotyledons</taxon>
        <taxon>Gunneridae</taxon>
        <taxon>Pentapetalae</taxon>
        <taxon>rosids</taxon>
        <taxon>Vitales</taxon>
        <taxon>Vitaceae</taxon>
        <taxon>Viteae</taxon>
        <taxon>Vitis</taxon>
    </lineage>
</organism>
<gene>
    <name evidence="6" type="ORF">VitviT2T_021088</name>
</gene>
<dbReference type="PROSITE" id="PS50071">
    <property type="entry name" value="HOMEOBOX_2"/>
    <property type="match status" value="1"/>
</dbReference>
<dbReference type="InterPro" id="IPR009057">
    <property type="entry name" value="Homeodomain-like_sf"/>
</dbReference>
<evidence type="ECO:0000259" key="5">
    <source>
        <dbReference type="PROSITE" id="PS50071"/>
    </source>
</evidence>
<sequence>MDDVSGNDQVAADNPRRKKRYHRHALRQIQEFEALLQECLHPGEKQGLRLRKRLCLETRQVKFWIPNRRTPYYSSSW</sequence>
<evidence type="ECO:0000256" key="4">
    <source>
        <dbReference type="SAM" id="MobiDB-lite"/>
    </source>
</evidence>
<proteinExistence type="predicted"/>
<feature type="DNA-binding region" description="Homeobox" evidence="2">
    <location>
        <begin position="17"/>
        <end position="76"/>
    </location>
</feature>